<name>R4X6L8_TAPDE</name>
<dbReference type="AlphaFoldDB" id="R4X6L8"/>
<evidence type="ECO:0000256" key="1">
    <source>
        <dbReference type="SAM" id="SignalP"/>
    </source>
</evidence>
<feature type="chain" id="PRO_5004381890" evidence="1">
    <location>
        <begin position="23"/>
        <end position="135"/>
    </location>
</feature>
<evidence type="ECO:0000313" key="3">
    <source>
        <dbReference type="Proteomes" id="UP000013776"/>
    </source>
</evidence>
<dbReference type="Proteomes" id="UP000013776">
    <property type="component" value="Unassembled WGS sequence"/>
</dbReference>
<reference evidence="2 3" key="1">
    <citation type="journal article" date="2013" name="MBio">
        <title>Genome sequencing of the plant pathogen Taphrina deformans, the causal agent of peach leaf curl.</title>
        <authorList>
            <person name="Cisse O.H."/>
            <person name="Almeida J.M.G.C.F."/>
            <person name="Fonseca A."/>
            <person name="Kumar A.A."/>
            <person name="Salojaervi J."/>
            <person name="Overmyer K."/>
            <person name="Hauser P.M."/>
            <person name="Pagni M."/>
        </authorList>
    </citation>
    <scope>NUCLEOTIDE SEQUENCE [LARGE SCALE GENOMIC DNA]</scope>
    <source>
        <strain evidence="3">PYCC 5710 / ATCC 11124 / CBS 356.35 / IMI 108563 / JCM 9778 / NBRC 8474</strain>
    </source>
</reference>
<gene>
    <name evidence="2" type="ORF">TAPDE_000025</name>
</gene>
<dbReference type="EMBL" id="CAHR02000002">
    <property type="protein sequence ID" value="CCG80521.1"/>
    <property type="molecule type" value="Genomic_DNA"/>
</dbReference>
<organism evidence="2 3">
    <name type="scientific">Taphrina deformans (strain PYCC 5710 / ATCC 11124 / CBS 356.35 / IMI 108563 / JCM 9778 / NBRC 8474)</name>
    <name type="common">Peach leaf curl fungus</name>
    <name type="synonym">Lalaria deformans</name>
    <dbReference type="NCBI Taxonomy" id="1097556"/>
    <lineage>
        <taxon>Eukaryota</taxon>
        <taxon>Fungi</taxon>
        <taxon>Dikarya</taxon>
        <taxon>Ascomycota</taxon>
        <taxon>Taphrinomycotina</taxon>
        <taxon>Taphrinomycetes</taxon>
        <taxon>Taphrinales</taxon>
        <taxon>Taphrinaceae</taxon>
        <taxon>Taphrina</taxon>
    </lineage>
</organism>
<accession>R4X6L8</accession>
<feature type="signal peptide" evidence="1">
    <location>
        <begin position="1"/>
        <end position="22"/>
    </location>
</feature>
<comment type="caution">
    <text evidence="2">The sequence shown here is derived from an EMBL/GenBank/DDBJ whole genome shotgun (WGS) entry which is preliminary data.</text>
</comment>
<keyword evidence="1" id="KW-0732">Signal</keyword>
<sequence>MQIRHHMVFLGLFYSFLTGIQAVVIDGIPGPNPNFHFPDGVSCWKNYPKSLDQFLITRKQLESIVSGKVVRVQQNEYSGFSQFSGYGVELRFAVSYCPKQRNNLISFIELRTNYHGGCMQGAPARYEPGHDPCDY</sequence>
<proteinExistence type="predicted"/>
<evidence type="ECO:0000313" key="2">
    <source>
        <dbReference type="EMBL" id="CCG80521.1"/>
    </source>
</evidence>
<dbReference type="VEuPathDB" id="FungiDB:TAPDE_000025"/>
<protein>
    <submittedName>
        <fullName evidence="2">Uncharacterized protein</fullName>
    </submittedName>
</protein>
<keyword evidence="3" id="KW-1185">Reference proteome</keyword>